<dbReference type="Proteomes" id="UP000068243">
    <property type="component" value="Unassembled WGS sequence"/>
</dbReference>
<dbReference type="VEuPathDB" id="FungiDB:ATCC64974_32510"/>
<dbReference type="Gene3D" id="2.60.120.560">
    <property type="entry name" value="Exo-inulinase, domain 1"/>
    <property type="match status" value="1"/>
</dbReference>
<dbReference type="Pfam" id="PF00251">
    <property type="entry name" value="Glyco_hydro_32N"/>
    <property type="match status" value="1"/>
</dbReference>
<dbReference type="GO" id="GO:0005987">
    <property type="term" value="P:sucrose catabolic process"/>
    <property type="evidence" value="ECO:0007669"/>
    <property type="project" value="TreeGrafter"/>
</dbReference>
<dbReference type="VEuPathDB" id="FungiDB:An15g00320"/>
<dbReference type="Gene3D" id="2.115.10.20">
    <property type="entry name" value="Glycosyl hydrolase domain, family 43"/>
    <property type="match status" value="1"/>
</dbReference>
<dbReference type="GO" id="GO:0005737">
    <property type="term" value="C:cytoplasm"/>
    <property type="evidence" value="ECO:0007669"/>
    <property type="project" value="TreeGrafter"/>
</dbReference>
<dbReference type="GO" id="GO:0004575">
    <property type="term" value="F:sucrose alpha-glucosidase activity"/>
    <property type="evidence" value="ECO:0007669"/>
    <property type="project" value="TreeGrafter"/>
</dbReference>
<dbReference type="EMBL" id="BCMY01000005">
    <property type="protein sequence ID" value="GAQ41140.1"/>
    <property type="molecule type" value="Genomic_DNA"/>
</dbReference>
<dbReference type="InterPro" id="IPR001362">
    <property type="entry name" value="Glyco_hydro_32"/>
</dbReference>
<evidence type="ECO:0000313" key="8">
    <source>
        <dbReference type="EMBL" id="GAQ41140.1"/>
    </source>
</evidence>
<dbReference type="PANTHER" id="PTHR42800">
    <property type="entry name" value="EXOINULINASE INUD (AFU_ORTHOLOGUE AFUA_5G00480)"/>
    <property type="match status" value="1"/>
</dbReference>
<evidence type="ECO:0000256" key="2">
    <source>
        <dbReference type="ARBA" id="ARBA00022729"/>
    </source>
</evidence>
<dbReference type="VEuPathDB" id="FungiDB:M747DRAFT_368799"/>
<name>A0A100IHV6_ASPNG</name>
<keyword evidence="2" id="KW-0732">Signal</keyword>
<evidence type="ECO:0000259" key="7">
    <source>
        <dbReference type="Pfam" id="PF08244"/>
    </source>
</evidence>
<protein>
    <submittedName>
        <fullName evidence="8">Glycosyl hydrolase family protein</fullName>
    </submittedName>
</protein>
<dbReference type="InterPro" id="IPR013320">
    <property type="entry name" value="ConA-like_dom_sf"/>
</dbReference>
<sequence length="617" mass="69843">MEQKTSHSDDAQRWQPSYHFTAPHGWMNDPCGLGHDPATGLYHLSFQWNPKGNDWGNMSWGHAVSNDLLYWDVYPEPCLQPTTEYDQCGVFTGCFRPNAVDGVPNALTVIYTSVKRLPIHYTLPYVPGSESVSLATSHDQGLTWQRLDCNPVIPRSPPNVKVTGWRDPFVGVWQFMQEQPEAFPSSDLCGLISGGIAGQTPTAFVYSIHPHDLRQWKYLGPLVDVGLNFQPSRWSGDLGVNWEVVNWLPITDDEDVTRLFILMGAEGGRLPDKSRKKTPRAQLWMSIKPCSSTQPRSTTDALASYAFSGVFDHGCAYAANSFWDPVTGQQIVYCWITEDDLPDDLRHKQGWSSMLSIPRVVKLITLRHVKQARRSELSAITSIEAQEESQETFTIRTLGVVPDPRLKALRSKTSSMHIEHLPLSTLDSCISPPKAHFSLTTSKWEIDTEFSVSDRCGRVGIEIRHGLAHHHKPAHADQPCRTLLYWEPASETFCIQRPIPHDSRINHEPETAPHTLFTFETHSGEQKEETLQIHAFWDKSVLEVFVNERTVISTRIYLQPDQASQCELRFFAEGETNHDDPPAMLLQADSWDGLGLDKPDRVSLIEQLRMRNNSTRE</sequence>
<evidence type="ECO:0000256" key="3">
    <source>
        <dbReference type="ARBA" id="ARBA00022801"/>
    </source>
</evidence>
<feature type="domain" description="Glycosyl hydrolase family 32 C-terminal" evidence="7">
    <location>
        <begin position="428"/>
        <end position="577"/>
    </location>
</feature>
<dbReference type="AlphaFoldDB" id="A0A100IHV6"/>
<evidence type="ECO:0000256" key="1">
    <source>
        <dbReference type="ARBA" id="ARBA00009902"/>
    </source>
</evidence>
<dbReference type="InterPro" id="IPR013189">
    <property type="entry name" value="Glyco_hydro_32_C"/>
</dbReference>
<dbReference type="FunFam" id="2.115.10.20:FF:000011">
    <property type="entry name" value="Glycosyl hydrolases family 32 superfamily"/>
    <property type="match status" value="1"/>
</dbReference>
<feature type="domain" description="Glycosyl hydrolase family 32 N-terminal" evidence="6">
    <location>
        <begin position="19"/>
        <end position="365"/>
    </location>
</feature>
<proteinExistence type="inferred from homology"/>
<comment type="caution">
    <text evidence="8">The sequence shown here is derived from an EMBL/GenBank/DDBJ whole genome shotgun (WGS) entry which is preliminary data.</text>
</comment>
<dbReference type="OMA" id="SGIFDHG"/>
<organism evidence="8 9">
    <name type="scientific">Aspergillus niger</name>
    <dbReference type="NCBI Taxonomy" id="5061"/>
    <lineage>
        <taxon>Eukaryota</taxon>
        <taxon>Fungi</taxon>
        <taxon>Dikarya</taxon>
        <taxon>Ascomycota</taxon>
        <taxon>Pezizomycotina</taxon>
        <taxon>Eurotiomycetes</taxon>
        <taxon>Eurotiomycetidae</taxon>
        <taxon>Eurotiales</taxon>
        <taxon>Aspergillaceae</taxon>
        <taxon>Aspergillus</taxon>
        <taxon>Aspergillus subgen. Circumdati</taxon>
    </lineage>
</organism>
<reference evidence="9" key="1">
    <citation type="journal article" date="2016" name="Genome Announc.">
        <title>Draft genome sequence of Aspergillus niger strain An76.</title>
        <authorList>
            <person name="Gong W."/>
            <person name="Cheng Z."/>
            <person name="Zhang H."/>
            <person name="Liu L."/>
            <person name="Gao P."/>
            <person name="Wang L."/>
        </authorList>
    </citation>
    <scope>NUCLEOTIDE SEQUENCE [LARGE SCALE GENOMIC DNA]</scope>
    <source>
        <strain evidence="9">An76</strain>
    </source>
</reference>
<dbReference type="OrthoDB" id="202537at2759"/>
<dbReference type="SUPFAM" id="SSF49899">
    <property type="entry name" value="Concanavalin A-like lectins/glucanases"/>
    <property type="match status" value="1"/>
</dbReference>
<dbReference type="SUPFAM" id="SSF75005">
    <property type="entry name" value="Arabinanase/levansucrase/invertase"/>
    <property type="match status" value="1"/>
</dbReference>
<keyword evidence="4 5" id="KW-0326">Glycosidase</keyword>
<evidence type="ECO:0000256" key="5">
    <source>
        <dbReference type="RuleBase" id="RU362110"/>
    </source>
</evidence>
<keyword evidence="3 5" id="KW-0378">Hydrolase</keyword>
<dbReference type="InterPro" id="IPR023296">
    <property type="entry name" value="Glyco_hydro_beta-prop_sf"/>
</dbReference>
<dbReference type="InterPro" id="IPR013148">
    <property type="entry name" value="Glyco_hydro_32_N"/>
</dbReference>
<dbReference type="Pfam" id="PF08244">
    <property type="entry name" value="Glyco_hydro_32C"/>
    <property type="match status" value="1"/>
</dbReference>
<dbReference type="PANTHER" id="PTHR42800:SF3">
    <property type="entry name" value="GLYCOSYL HYDROLASE FAMILY 32 N-TERMINAL DOMAIN-CONTAINING PROTEIN"/>
    <property type="match status" value="1"/>
</dbReference>
<evidence type="ECO:0000259" key="6">
    <source>
        <dbReference type="Pfam" id="PF00251"/>
    </source>
</evidence>
<accession>A0A100IHV6</accession>
<dbReference type="SMART" id="SM00640">
    <property type="entry name" value="Glyco_32"/>
    <property type="match status" value="1"/>
</dbReference>
<evidence type="ECO:0000256" key="4">
    <source>
        <dbReference type="ARBA" id="ARBA00023295"/>
    </source>
</evidence>
<dbReference type="VEuPathDB" id="FungiDB:ASPNIDRAFT2_1097766"/>
<gene>
    <name evidence="8" type="ORF">ABL_04014</name>
</gene>
<comment type="similarity">
    <text evidence="1 5">Belongs to the glycosyl hydrolase 32 family.</text>
</comment>
<dbReference type="CDD" id="cd18621">
    <property type="entry name" value="GH32_XdINV-like"/>
    <property type="match status" value="1"/>
</dbReference>
<evidence type="ECO:0000313" key="9">
    <source>
        <dbReference type="Proteomes" id="UP000068243"/>
    </source>
</evidence>